<dbReference type="KEGG" id="nfl:COO91_01728"/>
<dbReference type="EMBL" id="CP024785">
    <property type="protein sequence ID" value="AUB35835.1"/>
    <property type="molecule type" value="Genomic_DNA"/>
</dbReference>
<evidence type="ECO:0000313" key="2">
    <source>
        <dbReference type="Proteomes" id="UP000232003"/>
    </source>
</evidence>
<keyword evidence="2" id="KW-1185">Reference proteome</keyword>
<sequence length="37" mass="4450">MIYVVFRTRRLLGWEYQYCLQTPSGKELHARSLAILH</sequence>
<organism evidence="1 2">
    <name type="scientific">Nostoc flagelliforme CCNUN1</name>
    <dbReference type="NCBI Taxonomy" id="2038116"/>
    <lineage>
        <taxon>Bacteria</taxon>
        <taxon>Bacillati</taxon>
        <taxon>Cyanobacteriota</taxon>
        <taxon>Cyanophyceae</taxon>
        <taxon>Nostocales</taxon>
        <taxon>Nostocaceae</taxon>
        <taxon>Nostoc</taxon>
    </lineage>
</organism>
<reference evidence="1 2" key="1">
    <citation type="submission" date="2017-11" db="EMBL/GenBank/DDBJ databases">
        <title>Complete genome of a free-living desiccation-tolerant cyanobacterium and its photosynthetic adaptation to extreme terrestrial habitat.</title>
        <authorList>
            <person name="Shang J."/>
        </authorList>
    </citation>
    <scope>NUCLEOTIDE SEQUENCE [LARGE SCALE GENOMIC DNA]</scope>
    <source>
        <strain evidence="1 2">CCNUN1</strain>
    </source>
</reference>
<evidence type="ECO:0000313" key="1">
    <source>
        <dbReference type="EMBL" id="AUB35835.1"/>
    </source>
</evidence>
<proteinExistence type="predicted"/>
<gene>
    <name evidence="1" type="ORF">COO91_01728</name>
</gene>
<name>A0A2K8SLZ2_9NOSO</name>
<dbReference type="AlphaFoldDB" id="A0A2K8SLZ2"/>
<dbReference type="Proteomes" id="UP000232003">
    <property type="component" value="Chromosome"/>
</dbReference>
<protein>
    <submittedName>
        <fullName evidence="1">ABC-type Fe3+/spermidine/putrescine transport systems, ATPase components</fullName>
    </submittedName>
</protein>
<accession>A0A2K8SLZ2</accession>